<dbReference type="GO" id="GO:0043138">
    <property type="term" value="F:3'-5' DNA helicase activity"/>
    <property type="evidence" value="ECO:0007669"/>
    <property type="project" value="TreeGrafter"/>
</dbReference>
<dbReference type="Gene3D" id="3.40.50.300">
    <property type="entry name" value="P-loop containing nucleotide triphosphate hydrolases"/>
    <property type="match status" value="2"/>
</dbReference>
<gene>
    <name evidence="3" type="ORF">B0H16DRAFT_1744832</name>
</gene>
<proteinExistence type="inferred from homology"/>
<protein>
    <recommendedName>
        <fullName evidence="2">Helicase ATP-binding domain-containing protein</fullName>
    </recommendedName>
</protein>
<name>A0AAD7MD48_9AGAR</name>
<comment type="similarity">
    <text evidence="1">Belongs to the helicase family. RecQ subfamily.</text>
</comment>
<dbReference type="PANTHER" id="PTHR13710:SF154">
    <property type="entry name" value="RECQ HELICASE, PUTATIVE (AFU_ORTHOLOGUE AFUA_6G14720)-RELATED"/>
    <property type="match status" value="1"/>
</dbReference>
<dbReference type="PANTHER" id="PTHR13710">
    <property type="entry name" value="DNA HELICASE RECQ FAMILY MEMBER"/>
    <property type="match status" value="1"/>
</dbReference>
<dbReference type="Pfam" id="PF00270">
    <property type="entry name" value="DEAD"/>
    <property type="match status" value="1"/>
</dbReference>
<keyword evidence="4" id="KW-1185">Reference proteome</keyword>
<dbReference type="GO" id="GO:0005737">
    <property type="term" value="C:cytoplasm"/>
    <property type="evidence" value="ECO:0007669"/>
    <property type="project" value="TreeGrafter"/>
</dbReference>
<dbReference type="GO" id="GO:0000724">
    <property type="term" value="P:double-strand break repair via homologous recombination"/>
    <property type="evidence" value="ECO:0007669"/>
    <property type="project" value="TreeGrafter"/>
</dbReference>
<dbReference type="GO" id="GO:0005524">
    <property type="term" value="F:ATP binding"/>
    <property type="evidence" value="ECO:0007669"/>
    <property type="project" value="InterPro"/>
</dbReference>
<feature type="domain" description="Helicase ATP-binding" evidence="2">
    <location>
        <begin position="352"/>
        <end position="490"/>
    </location>
</feature>
<dbReference type="GO" id="GO:0003676">
    <property type="term" value="F:nucleic acid binding"/>
    <property type="evidence" value="ECO:0007669"/>
    <property type="project" value="InterPro"/>
</dbReference>
<sequence length="653" mass="72957">MPVTFSGASGARGREFADTKIENGVRPRGIFVEANGRVWIVTCHGKTEGQTDAVVFIPSMLPTAIGKILLTYLVVIRPGIMELAHIYYDAHTSMLYRQFLWVANNKLLDSDNLTALLRPLAGFGLQPWCQVVVEIYRVYLGSENQVYEDEDEQDIFAARMGHTLSTTRRHYGVEVGSLPFLSSDLLNRFRSASILHHQPFGLLPGADEILPLSHRLRLNTCRVEAEGGPTTQTVVADIIPQLTQLIQKLGAELSGNLAQNIVQNTLPLPLFPVGANTDGPRFSSPSPAPMELDVAVPLPLSPPARIAQSTPMLTESTVPVGTVTVDGRALLRDFLEMRDADWKSDKQEEGVRLALARQDNFILVLNVGEGKSLAYQLPAYHEQSLWSLVVCPNKSLLNDQLESCRKLGLSAMQWYTRDSERPIPPHTNVLFVALETAGAPKFGSFVLGRAQWPKTQYLRALPVQQIFASATLALRTMKQFRITMALPPSIPVVRSYFVQPQMRFMILELEAQTTNLRRFLNDLQALLKKKYMGTNGQGIIFRSYKQDILDHWDPKTPTSASFNGWKDHLEHETLWLQHETTWIMTTSTFIHGINNLDCNVVILVDFHPSNLLQGQGIGRAGRNGQVIFIKSIHVNWILPHSLDAHCGENIQLP</sequence>
<dbReference type="Proteomes" id="UP001215598">
    <property type="component" value="Unassembled WGS sequence"/>
</dbReference>
<accession>A0AAD7MD48</accession>
<comment type="caution">
    <text evidence="3">The sequence shown here is derived from an EMBL/GenBank/DDBJ whole genome shotgun (WGS) entry which is preliminary data.</text>
</comment>
<dbReference type="EMBL" id="JARKIB010000386">
    <property type="protein sequence ID" value="KAJ7711754.1"/>
    <property type="molecule type" value="Genomic_DNA"/>
</dbReference>
<organism evidence="3 4">
    <name type="scientific">Mycena metata</name>
    <dbReference type="NCBI Taxonomy" id="1033252"/>
    <lineage>
        <taxon>Eukaryota</taxon>
        <taxon>Fungi</taxon>
        <taxon>Dikarya</taxon>
        <taxon>Basidiomycota</taxon>
        <taxon>Agaricomycotina</taxon>
        <taxon>Agaricomycetes</taxon>
        <taxon>Agaricomycetidae</taxon>
        <taxon>Agaricales</taxon>
        <taxon>Marasmiineae</taxon>
        <taxon>Mycenaceae</taxon>
        <taxon>Mycena</taxon>
    </lineage>
</organism>
<evidence type="ECO:0000313" key="3">
    <source>
        <dbReference type="EMBL" id="KAJ7711754.1"/>
    </source>
</evidence>
<dbReference type="InterPro" id="IPR027417">
    <property type="entry name" value="P-loop_NTPase"/>
</dbReference>
<dbReference type="InterPro" id="IPR011545">
    <property type="entry name" value="DEAD/DEAH_box_helicase_dom"/>
</dbReference>
<reference evidence="3" key="1">
    <citation type="submission" date="2023-03" db="EMBL/GenBank/DDBJ databases">
        <title>Massive genome expansion in bonnet fungi (Mycena s.s.) driven by repeated elements and novel gene families across ecological guilds.</title>
        <authorList>
            <consortium name="Lawrence Berkeley National Laboratory"/>
            <person name="Harder C.B."/>
            <person name="Miyauchi S."/>
            <person name="Viragh M."/>
            <person name="Kuo A."/>
            <person name="Thoen E."/>
            <person name="Andreopoulos B."/>
            <person name="Lu D."/>
            <person name="Skrede I."/>
            <person name="Drula E."/>
            <person name="Henrissat B."/>
            <person name="Morin E."/>
            <person name="Kohler A."/>
            <person name="Barry K."/>
            <person name="LaButti K."/>
            <person name="Morin E."/>
            <person name="Salamov A."/>
            <person name="Lipzen A."/>
            <person name="Mereny Z."/>
            <person name="Hegedus B."/>
            <person name="Baldrian P."/>
            <person name="Stursova M."/>
            <person name="Weitz H."/>
            <person name="Taylor A."/>
            <person name="Grigoriev I.V."/>
            <person name="Nagy L.G."/>
            <person name="Martin F."/>
            <person name="Kauserud H."/>
        </authorList>
    </citation>
    <scope>NUCLEOTIDE SEQUENCE</scope>
    <source>
        <strain evidence="3">CBHHK182m</strain>
    </source>
</reference>
<evidence type="ECO:0000256" key="1">
    <source>
        <dbReference type="ARBA" id="ARBA00005446"/>
    </source>
</evidence>
<evidence type="ECO:0000259" key="2">
    <source>
        <dbReference type="PROSITE" id="PS51192"/>
    </source>
</evidence>
<dbReference type="PROSITE" id="PS51192">
    <property type="entry name" value="HELICASE_ATP_BIND_1"/>
    <property type="match status" value="1"/>
</dbReference>
<dbReference type="GO" id="GO:0005694">
    <property type="term" value="C:chromosome"/>
    <property type="evidence" value="ECO:0007669"/>
    <property type="project" value="TreeGrafter"/>
</dbReference>
<dbReference type="AlphaFoldDB" id="A0AAD7MD48"/>
<dbReference type="CDD" id="cd18785">
    <property type="entry name" value="SF2_C"/>
    <property type="match status" value="1"/>
</dbReference>
<dbReference type="GO" id="GO:0009378">
    <property type="term" value="F:four-way junction helicase activity"/>
    <property type="evidence" value="ECO:0007669"/>
    <property type="project" value="TreeGrafter"/>
</dbReference>
<evidence type="ECO:0000313" key="4">
    <source>
        <dbReference type="Proteomes" id="UP001215598"/>
    </source>
</evidence>
<dbReference type="InterPro" id="IPR014001">
    <property type="entry name" value="Helicase_ATP-bd"/>
</dbReference>
<dbReference type="SUPFAM" id="SSF52540">
    <property type="entry name" value="P-loop containing nucleoside triphosphate hydrolases"/>
    <property type="match status" value="1"/>
</dbReference>